<dbReference type="GO" id="GO:0008320">
    <property type="term" value="F:protein transmembrane transporter activity"/>
    <property type="evidence" value="ECO:0007669"/>
    <property type="project" value="TreeGrafter"/>
</dbReference>
<dbReference type="AlphaFoldDB" id="A0A4R6QIQ7"/>
<evidence type="ECO:0000313" key="8">
    <source>
        <dbReference type="EMBL" id="TDP61530.1"/>
    </source>
</evidence>
<feature type="compositionally biased region" description="Low complexity" evidence="4">
    <location>
        <begin position="51"/>
        <end position="64"/>
    </location>
</feature>
<evidence type="ECO:0000256" key="3">
    <source>
        <dbReference type="ARBA" id="ARBA00023237"/>
    </source>
</evidence>
<dbReference type="InterPro" id="IPR051544">
    <property type="entry name" value="TPS_OM_transporter"/>
</dbReference>
<feature type="compositionally biased region" description="Basic and acidic residues" evidence="4">
    <location>
        <begin position="31"/>
        <end position="47"/>
    </location>
</feature>
<dbReference type="EMBL" id="SNXS01000012">
    <property type="protein sequence ID" value="TDP61530.1"/>
    <property type="molecule type" value="Genomic_DNA"/>
</dbReference>
<protein>
    <submittedName>
        <fullName evidence="8">Hemolysin activation/secretion protein</fullName>
    </submittedName>
</protein>
<dbReference type="Pfam" id="PF03865">
    <property type="entry name" value="ShlB"/>
    <property type="match status" value="1"/>
</dbReference>
<dbReference type="PANTHER" id="PTHR34597:SF1">
    <property type="entry name" value="HEME_HEMOPEXIN TRANSPORTER PROTEIN HUXB"/>
    <property type="match status" value="1"/>
</dbReference>
<keyword evidence="1" id="KW-0472">Membrane</keyword>
<sequence length="545" mass="57558">MRGLGLIAMALAGAVQAAEPPDPGAQQGLERQQRERQRQEEQLERRPAPAPLGTPAAPAALPPASRLRNIPVQRIETGPSEVLGADELRALVAPYEGRTLSLADLVELTEAINALYAAKGAPTARALLPPQEIEQGRVRIQLVEARLGRIALGPTRLGQALVREHLGLVSGELVSVPRIEAALQRFNRSHEVQLAATLAAGASPGTSDLGLQASDPPFSQWTLFADNAGSSSLGERRLGLALRLPLLSERGDSLNASLLLTGRAPSPSLSLGYALPLAPLRRLDLSYSHGRIAVRRGSFAALDLTGSSRDLGLGLTQTLWLKPEGSWSAGLRLSAKDSATDVAGERVRQQRLTVLGLSSTLDWQDEAGSWSGEAQLARGLRAAGGEASYTVLRASLARLLRLANGQQWLLRAALQLSPDPDLPSSEQFQLGGSASVRGYAEGLLSARRGAFASLEWRRPLALGDLTRCATHCALQLLAHADVGSSRPGGGHGAQTLASVGLGLAGERGPVSVRLGLAWPLRQPPAEAAEAPTRRPRLHLSASTVW</sequence>
<comment type="caution">
    <text evidence="8">The sequence shown here is derived from an EMBL/GenBank/DDBJ whole genome shotgun (WGS) entry which is preliminary data.</text>
</comment>
<evidence type="ECO:0000256" key="4">
    <source>
        <dbReference type="SAM" id="MobiDB-lite"/>
    </source>
</evidence>
<dbReference type="Pfam" id="PF08479">
    <property type="entry name" value="POTRA_2"/>
    <property type="match status" value="1"/>
</dbReference>
<dbReference type="Gene3D" id="3.10.20.310">
    <property type="entry name" value="membrane protein fhac"/>
    <property type="match status" value="1"/>
</dbReference>
<evidence type="ECO:0000313" key="9">
    <source>
        <dbReference type="Proteomes" id="UP000295361"/>
    </source>
</evidence>
<dbReference type="InParanoid" id="A0A4R6QIQ7"/>
<dbReference type="PANTHER" id="PTHR34597">
    <property type="entry name" value="SLR1661 PROTEIN"/>
    <property type="match status" value="1"/>
</dbReference>
<feature type="domain" description="Polypeptide-transport-associated ShlB-type" evidence="7">
    <location>
        <begin position="71"/>
        <end position="144"/>
    </location>
</feature>
<dbReference type="GO" id="GO:0098046">
    <property type="term" value="C:type V protein secretion system complex"/>
    <property type="evidence" value="ECO:0007669"/>
    <property type="project" value="TreeGrafter"/>
</dbReference>
<keyword evidence="5" id="KW-0732">Signal</keyword>
<dbReference type="Proteomes" id="UP000295361">
    <property type="component" value="Unassembled WGS sequence"/>
</dbReference>
<dbReference type="Gene3D" id="2.40.160.50">
    <property type="entry name" value="membrane protein fhac: a member of the omp85/tpsb transporter family"/>
    <property type="match status" value="1"/>
</dbReference>
<feature type="chain" id="PRO_5020312508" evidence="5">
    <location>
        <begin position="18"/>
        <end position="545"/>
    </location>
</feature>
<evidence type="ECO:0000259" key="6">
    <source>
        <dbReference type="Pfam" id="PF03865"/>
    </source>
</evidence>
<keyword evidence="3" id="KW-0998">Cell outer membrane</keyword>
<evidence type="ECO:0000256" key="2">
    <source>
        <dbReference type="ARBA" id="ARBA00022692"/>
    </source>
</evidence>
<dbReference type="InterPro" id="IPR013686">
    <property type="entry name" value="Polypept-transport_assoc_ShlB"/>
</dbReference>
<evidence type="ECO:0000259" key="7">
    <source>
        <dbReference type="Pfam" id="PF08479"/>
    </source>
</evidence>
<feature type="domain" description="Haemolysin activator HlyB C-terminal" evidence="6">
    <location>
        <begin position="205"/>
        <end position="504"/>
    </location>
</feature>
<organism evidence="8 9">
    <name type="scientific">Roseateles toxinivorans</name>
    <dbReference type="NCBI Taxonomy" id="270368"/>
    <lineage>
        <taxon>Bacteria</taxon>
        <taxon>Pseudomonadati</taxon>
        <taxon>Pseudomonadota</taxon>
        <taxon>Betaproteobacteria</taxon>
        <taxon>Burkholderiales</taxon>
        <taxon>Sphaerotilaceae</taxon>
        <taxon>Roseateles</taxon>
    </lineage>
</organism>
<keyword evidence="1" id="KW-1134">Transmembrane beta strand</keyword>
<gene>
    <name evidence="8" type="ORF">DES47_11279</name>
</gene>
<feature type="region of interest" description="Disordered" evidence="4">
    <location>
        <begin position="524"/>
        <end position="545"/>
    </location>
</feature>
<evidence type="ECO:0000256" key="5">
    <source>
        <dbReference type="SAM" id="SignalP"/>
    </source>
</evidence>
<reference evidence="8 9" key="1">
    <citation type="submission" date="2019-03" db="EMBL/GenBank/DDBJ databases">
        <title>Genomic Encyclopedia of Type Strains, Phase IV (KMG-IV): sequencing the most valuable type-strain genomes for metagenomic binning, comparative biology and taxonomic classification.</title>
        <authorList>
            <person name="Goeker M."/>
        </authorList>
    </citation>
    <scope>NUCLEOTIDE SEQUENCE [LARGE SCALE GENOMIC DNA]</scope>
    <source>
        <strain evidence="8 9">DSM 16998</strain>
    </source>
</reference>
<proteinExistence type="predicted"/>
<keyword evidence="9" id="KW-1185">Reference proteome</keyword>
<accession>A0A4R6QIQ7</accession>
<feature type="signal peptide" evidence="5">
    <location>
        <begin position="1"/>
        <end position="17"/>
    </location>
</feature>
<evidence type="ECO:0000256" key="1">
    <source>
        <dbReference type="ARBA" id="ARBA00022452"/>
    </source>
</evidence>
<keyword evidence="2" id="KW-0812">Transmembrane</keyword>
<name>A0A4R6QIQ7_9BURK</name>
<dbReference type="OrthoDB" id="572300at2"/>
<dbReference type="GO" id="GO:0046819">
    <property type="term" value="P:protein secretion by the type V secretion system"/>
    <property type="evidence" value="ECO:0007669"/>
    <property type="project" value="TreeGrafter"/>
</dbReference>
<dbReference type="InterPro" id="IPR005565">
    <property type="entry name" value="Hemolysn_activator_HlyB_C"/>
</dbReference>
<feature type="region of interest" description="Disordered" evidence="4">
    <location>
        <begin position="15"/>
        <end position="65"/>
    </location>
</feature>